<comment type="caution">
    <text evidence="9">The sequence shown here is derived from an EMBL/GenBank/DDBJ whole genome shotgun (WGS) entry which is preliminary data.</text>
</comment>
<dbReference type="InterPro" id="IPR002042">
    <property type="entry name" value="Uricase"/>
</dbReference>
<feature type="binding site" evidence="7">
    <location>
        <position position="255"/>
    </location>
    <ligand>
        <name>urate</name>
        <dbReference type="ChEBI" id="CHEBI:17775"/>
    </ligand>
</feature>
<gene>
    <name evidence="9" type="ORF">EV380_2715</name>
</gene>
<comment type="function">
    <text evidence="5 8">Catalyzes the oxidation of uric acid to 5-hydroxyisourate, which is further processed to form (S)-allantoin.</text>
</comment>
<dbReference type="InterPro" id="IPR019842">
    <property type="entry name" value="Uricase_CS"/>
</dbReference>
<evidence type="ECO:0000256" key="1">
    <source>
        <dbReference type="ARBA" id="ARBA00004831"/>
    </source>
</evidence>
<dbReference type="GO" id="GO:0019628">
    <property type="term" value="P:urate catabolic process"/>
    <property type="evidence" value="ECO:0007669"/>
    <property type="project" value="UniProtKB-UniPathway"/>
</dbReference>
<organism evidence="9 10">
    <name type="scientific">Zhihengliuella halotolerans</name>
    <dbReference type="NCBI Taxonomy" id="370736"/>
    <lineage>
        <taxon>Bacteria</taxon>
        <taxon>Bacillati</taxon>
        <taxon>Actinomycetota</taxon>
        <taxon>Actinomycetes</taxon>
        <taxon>Micrococcales</taxon>
        <taxon>Micrococcaceae</taxon>
        <taxon>Zhihengliuella</taxon>
    </lineage>
</organism>
<dbReference type="EC" id="1.7.3.3" evidence="5 8"/>
<dbReference type="Pfam" id="PF01014">
    <property type="entry name" value="Uricase"/>
    <property type="match status" value="2"/>
</dbReference>
<feature type="binding site" evidence="7">
    <location>
        <position position="229"/>
    </location>
    <ligand>
        <name>urate</name>
        <dbReference type="ChEBI" id="CHEBI:17775"/>
    </ligand>
</feature>
<feature type="binding site" evidence="7">
    <location>
        <position position="69"/>
    </location>
    <ligand>
        <name>urate</name>
        <dbReference type="ChEBI" id="CHEBI:17775"/>
    </ligand>
</feature>
<dbReference type="PIRSF" id="PIRSF000241">
    <property type="entry name" value="Urate_oxidase"/>
    <property type="match status" value="1"/>
</dbReference>
<evidence type="ECO:0000313" key="10">
    <source>
        <dbReference type="Proteomes" id="UP000292685"/>
    </source>
</evidence>
<comment type="similarity">
    <text evidence="2 5 8">Belongs to the uricase family.</text>
</comment>
<feature type="active site" description="Charge relay system" evidence="6">
    <location>
        <position position="68"/>
    </location>
</feature>
<dbReference type="AlphaFoldDB" id="A0A4V2GA72"/>
<feature type="binding site" evidence="7">
    <location>
        <position position="68"/>
    </location>
    <ligand>
        <name>5-hydroxyisourate</name>
        <dbReference type="ChEBI" id="CHEBI:18072"/>
    </ligand>
</feature>
<evidence type="ECO:0000256" key="5">
    <source>
        <dbReference type="PIRNR" id="PIRNR000241"/>
    </source>
</evidence>
<dbReference type="GO" id="GO:0006144">
    <property type="term" value="P:purine nucleobase metabolic process"/>
    <property type="evidence" value="ECO:0007669"/>
    <property type="project" value="UniProtKB-KW"/>
</dbReference>
<feature type="binding site" evidence="7">
    <location>
        <position position="68"/>
    </location>
    <ligand>
        <name>O2</name>
        <dbReference type="ChEBI" id="CHEBI:15379"/>
    </ligand>
</feature>
<protein>
    <recommendedName>
        <fullName evidence="5 8">Uricase</fullName>
        <ecNumber evidence="5 8">1.7.3.3</ecNumber>
    </recommendedName>
    <alternativeName>
        <fullName evidence="5">Urate oxidase</fullName>
    </alternativeName>
</protein>
<evidence type="ECO:0000256" key="7">
    <source>
        <dbReference type="PIRSR" id="PIRSR000241-2"/>
    </source>
</evidence>
<evidence type="ECO:0000256" key="6">
    <source>
        <dbReference type="PIRSR" id="PIRSR000241-1"/>
    </source>
</evidence>
<feature type="binding site" evidence="7">
    <location>
        <position position="164"/>
    </location>
    <ligand>
        <name>urate</name>
        <dbReference type="ChEBI" id="CHEBI:17775"/>
    </ligand>
</feature>
<dbReference type="EMBL" id="SHLA01000001">
    <property type="protein sequence ID" value="RZU63106.1"/>
    <property type="molecule type" value="Genomic_DNA"/>
</dbReference>
<dbReference type="Proteomes" id="UP000292685">
    <property type="component" value="Unassembled WGS sequence"/>
</dbReference>
<evidence type="ECO:0000313" key="9">
    <source>
        <dbReference type="EMBL" id="RZU63106.1"/>
    </source>
</evidence>
<comment type="catalytic activity">
    <reaction evidence="5 8">
        <text>urate + O2 + H2O = 5-hydroxyisourate + H2O2</text>
        <dbReference type="Rhea" id="RHEA:21368"/>
        <dbReference type="ChEBI" id="CHEBI:15377"/>
        <dbReference type="ChEBI" id="CHEBI:15379"/>
        <dbReference type="ChEBI" id="CHEBI:16240"/>
        <dbReference type="ChEBI" id="CHEBI:17775"/>
        <dbReference type="ChEBI" id="CHEBI:18072"/>
        <dbReference type="EC" id="1.7.3.3"/>
    </reaction>
</comment>
<dbReference type="RefSeq" id="WP_130451578.1">
    <property type="nucleotide sequence ID" value="NZ_SHLA01000001.1"/>
</dbReference>
<name>A0A4V2GA72_9MICC</name>
<keyword evidence="4 5" id="KW-0560">Oxidoreductase</keyword>
<dbReference type="PANTHER" id="PTHR42874">
    <property type="entry name" value="URICASE"/>
    <property type="match status" value="1"/>
</dbReference>
<keyword evidence="3 5" id="KW-0659">Purine metabolism</keyword>
<dbReference type="PANTHER" id="PTHR42874:SF1">
    <property type="entry name" value="URICASE"/>
    <property type="match status" value="1"/>
</dbReference>
<feature type="binding site" evidence="7">
    <location>
        <position position="69"/>
    </location>
    <ligand>
        <name>5-hydroxyisourate</name>
        <dbReference type="ChEBI" id="CHEBI:18072"/>
    </ligand>
</feature>
<dbReference type="GO" id="GO:0004846">
    <property type="term" value="F:urate oxidase activity"/>
    <property type="evidence" value="ECO:0007669"/>
    <property type="project" value="UniProtKB-EC"/>
</dbReference>
<dbReference type="PROSITE" id="PS00366">
    <property type="entry name" value="URICASE"/>
    <property type="match status" value="1"/>
</dbReference>
<dbReference type="OrthoDB" id="9809009at2"/>
<feature type="active site" description="Charge relay system" evidence="6">
    <location>
        <position position="23"/>
    </location>
</feature>
<accession>A0A4V2GA72</accession>
<dbReference type="PRINTS" id="PR00093">
    <property type="entry name" value="URICASE"/>
</dbReference>
<evidence type="ECO:0000256" key="4">
    <source>
        <dbReference type="ARBA" id="ARBA00023002"/>
    </source>
</evidence>
<feature type="active site" description="Charge relay system" evidence="6">
    <location>
        <position position="257"/>
    </location>
</feature>
<dbReference type="SUPFAM" id="SSF55620">
    <property type="entry name" value="Tetrahydrobiopterin biosynthesis enzymes-like"/>
    <property type="match status" value="2"/>
</dbReference>
<keyword evidence="10" id="KW-1185">Reference proteome</keyword>
<proteinExistence type="inferred from homology"/>
<dbReference type="Gene3D" id="3.10.270.10">
    <property type="entry name" value="Urate Oxidase"/>
    <property type="match status" value="1"/>
</dbReference>
<sequence length="308" mass="34221">MTLTASETSTGTKIVLGRNQYGKAEVRLVKITRDTARHQIEDLNITSQLHGDFTAAHTEGDNAAVVATDTQKNTVYAFARDGVGTLEGFLTRLGDHFTTEFEWVTGGRWAGQQFFWDRIEDHDHAFSANKSEIRTAILEIADGQNNIVAGIEGLTVLKSTGSEFHGFPRDRYTTLKETTDRILATDVTARWRYNTDAVAGGGIRFDDVYASVRRLLLGAFADTHSLALQQTMFKMGEAVLEAHPEIDEIRMSLPNNHHFLVDLTPFGQDNPNEVFFAADRPYGLIEAAIKRDGVPDTHPIWENSSGFC</sequence>
<reference evidence="9 10" key="1">
    <citation type="submission" date="2019-02" db="EMBL/GenBank/DDBJ databases">
        <title>Sequencing the genomes of 1000 actinobacteria strains.</title>
        <authorList>
            <person name="Klenk H.-P."/>
        </authorList>
    </citation>
    <scope>NUCLEOTIDE SEQUENCE [LARGE SCALE GENOMIC DNA]</scope>
    <source>
        <strain evidence="9 10">DSM 17364</strain>
    </source>
</reference>
<dbReference type="NCBIfam" id="TIGR03383">
    <property type="entry name" value="urate_oxi"/>
    <property type="match status" value="1"/>
</dbReference>
<comment type="pathway">
    <text evidence="1 5">Purine metabolism; urate degradation; (S)-allantoin from urate: step 1/3.</text>
</comment>
<evidence type="ECO:0000256" key="3">
    <source>
        <dbReference type="ARBA" id="ARBA00022631"/>
    </source>
</evidence>
<dbReference type="UniPathway" id="UPA00394">
    <property type="reaction ID" value="UER00650"/>
</dbReference>
<feature type="binding site" evidence="7">
    <location>
        <position position="181"/>
    </location>
    <ligand>
        <name>urate</name>
        <dbReference type="ChEBI" id="CHEBI:17775"/>
    </ligand>
</feature>
<feature type="binding site" evidence="7">
    <location>
        <position position="181"/>
    </location>
    <ligand>
        <name>5-hydroxyisourate</name>
        <dbReference type="ChEBI" id="CHEBI:18072"/>
    </ligand>
</feature>
<evidence type="ECO:0000256" key="2">
    <source>
        <dbReference type="ARBA" id="ARBA00009760"/>
    </source>
</evidence>
<feature type="binding site" evidence="7">
    <location>
        <position position="164"/>
    </location>
    <ligand>
        <name>5-hydroxyisourate</name>
        <dbReference type="ChEBI" id="CHEBI:18072"/>
    </ligand>
</feature>
<evidence type="ECO:0000256" key="8">
    <source>
        <dbReference type="RuleBase" id="RU004455"/>
    </source>
</evidence>
<feature type="binding site" evidence="7">
    <location>
        <position position="68"/>
    </location>
    <ligand>
        <name>urate</name>
        <dbReference type="ChEBI" id="CHEBI:17775"/>
    </ligand>
</feature>